<dbReference type="InterPro" id="IPR017853">
    <property type="entry name" value="GH"/>
</dbReference>
<feature type="domain" description="Alpha-L-fucosidase C-terminal" evidence="9">
    <location>
        <begin position="340"/>
        <end position="375"/>
    </location>
</feature>
<comment type="function">
    <text evidence="1">Alpha-L-fucosidase is responsible for hydrolyzing the alpha-1,6-linked fucose joined to the reducing-end N-acetylglucosamine of the carbohydrate moieties of glycoproteins.</text>
</comment>
<dbReference type="Proteomes" id="UP000801492">
    <property type="component" value="Unassembled WGS sequence"/>
</dbReference>
<evidence type="ECO:0000256" key="3">
    <source>
        <dbReference type="ARBA" id="ARBA00012662"/>
    </source>
</evidence>
<keyword evidence="11" id="KW-1185">Reference proteome</keyword>
<comment type="similarity">
    <text evidence="2">Belongs to the glycosyl hydrolase 29 family.</text>
</comment>
<dbReference type="Gene3D" id="3.20.20.80">
    <property type="entry name" value="Glycosidases"/>
    <property type="match status" value="2"/>
</dbReference>
<dbReference type="GO" id="GO:0006004">
    <property type="term" value="P:fucose metabolic process"/>
    <property type="evidence" value="ECO:0007669"/>
    <property type="project" value="InterPro"/>
</dbReference>
<comment type="caution">
    <text evidence="10">The sequence shown here is derived from an EMBL/GenBank/DDBJ whole genome shotgun (WGS) entry which is preliminary data.</text>
</comment>
<organism evidence="10 11">
    <name type="scientific">Ignelater luminosus</name>
    <name type="common">Cucubano</name>
    <name type="synonym">Pyrophorus luminosus</name>
    <dbReference type="NCBI Taxonomy" id="2038154"/>
    <lineage>
        <taxon>Eukaryota</taxon>
        <taxon>Metazoa</taxon>
        <taxon>Ecdysozoa</taxon>
        <taxon>Arthropoda</taxon>
        <taxon>Hexapoda</taxon>
        <taxon>Insecta</taxon>
        <taxon>Pterygota</taxon>
        <taxon>Neoptera</taxon>
        <taxon>Endopterygota</taxon>
        <taxon>Coleoptera</taxon>
        <taxon>Polyphaga</taxon>
        <taxon>Elateriformia</taxon>
        <taxon>Elateroidea</taxon>
        <taxon>Elateridae</taxon>
        <taxon>Agrypninae</taxon>
        <taxon>Pyrophorini</taxon>
        <taxon>Ignelater</taxon>
    </lineage>
</organism>
<dbReference type="GO" id="GO:0016139">
    <property type="term" value="P:glycoside catabolic process"/>
    <property type="evidence" value="ECO:0007669"/>
    <property type="project" value="TreeGrafter"/>
</dbReference>
<evidence type="ECO:0000256" key="6">
    <source>
        <dbReference type="ARBA" id="ARBA00023295"/>
    </source>
</evidence>
<dbReference type="PANTHER" id="PTHR10030:SF37">
    <property type="entry name" value="ALPHA-L-FUCOSIDASE-RELATED"/>
    <property type="match status" value="1"/>
</dbReference>
<dbReference type="Pfam" id="PF16757">
    <property type="entry name" value="Fucosidase_C"/>
    <property type="match status" value="1"/>
</dbReference>
<evidence type="ECO:0000256" key="7">
    <source>
        <dbReference type="SAM" id="SignalP"/>
    </source>
</evidence>
<dbReference type="SUPFAM" id="SSF51445">
    <property type="entry name" value="(Trans)glycosidases"/>
    <property type="match status" value="1"/>
</dbReference>
<dbReference type="SMART" id="SM00812">
    <property type="entry name" value="Alpha_L_fucos"/>
    <property type="match status" value="1"/>
</dbReference>
<feature type="domain" description="Glycoside hydrolase family 29 N-terminal" evidence="8">
    <location>
        <begin position="19"/>
        <end position="159"/>
    </location>
</feature>
<dbReference type="PIRSF" id="PIRSF001092">
    <property type="entry name" value="Alpha-L-fucosidase"/>
    <property type="match status" value="1"/>
</dbReference>
<feature type="signal peptide" evidence="7">
    <location>
        <begin position="1"/>
        <end position="20"/>
    </location>
</feature>
<feature type="domain" description="Glycoside hydrolase family 29 N-terminal" evidence="8">
    <location>
        <begin position="165"/>
        <end position="329"/>
    </location>
</feature>
<feature type="chain" id="PRO_5035453852" description="alpha-L-fucosidase" evidence="7">
    <location>
        <begin position="21"/>
        <end position="381"/>
    </location>
</feature>
<dbReference type="PRINTS" id="PR00741">
    <property type="entry name" value="GLHYDRLASE29"/>
</dbReference>
<dbReference type="InterPro" id="IPR000933">
    <property type="entry name" value="Glyco_hydro_29"/>
</dbReference>
<dbReference type="GO" id="GO:0004560">
    <property type="term" value="F:alpha-L-fucosidase activity"/>
    <property type="evidence" value="ECO:0007669"/>
    <property type="project" value="UniProtKB-EC"/>
</dbReference>
<evidence type="ECO:0000259" key="9">
    <source>
        <dbReference type="Pfam" id="PF16757"/>
    </source>
</evidence>
<evidence type="ECO:0000313" key="11">
    <source>
        <dbReference type="Proteomes" id="UP000801492"/>
    </source>
</evidence>
<dbReference type="InterPro" id="IPR057739">
    <property type="entry name" value="Glyco_hydro_29_N"/>
</dbReference>
<evidence type="ECO:0000313" key="10">
    <source>
        <dbReference type="EMBL" id="KAF2884219.1"/>
    </source>
</evidence>
<gene>
    <name evidence="10" type="ORF">ILUMI_21954</name>
</gene>
<evidence type="ECO:0000256" key="2">
    <source>
        <dbReference type="ARBA" id="ARBA00007951"/>
    </source>
</evidence>
<dbReference type="InterPro" id="IPR031919">
    <property type="entry name" value="Fucosidase_C"/>
</dbReference>
<proteinExistence type="inferred from homology"/>
<keyword evidence="5" id="KW-0378">Hydrolase</keyword>
<accession>A0A8K0G387</accession>
<dbReference type="PANTHER" id="PTHR10030">
    <property type="entry name" value="ALPHA-L-FUCOSIDASE"/>
    <property type="match status" value="1"/>
</dbReference>
<evidence type="ECO:0000256" key="1">
    <source>
        <dbReference type="ARBA" id="ARBA00004071"/>
    </source>
</evidence>
<keyword evidence="4 7" id="KW-0732">Signal</keyword>
<dbReference type="EMBL" id="VTPC01090213">
    <property type="protein sequence ID" value="KAF2884219.1"/>
    <property type="molecule type" value="Genomic_DNA"/>
</dbReference>
<protein>
    <recommendedName>
        <fullName evidence="3">alpha-L-fucosidase</fullName>
        <ecNumber evidence="3">3.2.1.51</ecNumber>
    </recommendedName>
</protein>
<keyword evidence="6" id="KW-0326">Glycosidase</keyword>
<dbReference type="Pfam" id="PF01120">
    <property type="entry name" value="Alpha_L_fucos"/>
    <property type="match status" value="2"/>
</dbReference>
<evidence type="ECO:0000256" key="5">
    <source>
        <dbReference type="ARBA" id="ARBA00022801"/>
    </source>
</evidence>
<dbReference type="InterPro" id="IPR016286">
    <property type="entry name" value="FUC_metazoa-typ"/>
</dbReference>
<dbReference type="OrthoDB" id="6039950at2759"/>
<reference evidence="10" key="1">
    <citation type="submission" date="2019-08" db="EMBL/GenBank/DDBJ databases">
        <title>The genome of the North American firefly Photinus pyralis.</title>
        <authorList>
            <consortium name="Photinus pyralis genome working group"/>
            <person name="Fallon T.R."/>
            <person name="Sander Lower S.E."/>
            <person name="Weng J.-K."/>
        </authorList>
    </citation>
    <scope>NUCLEOTIDE SEQUENCE</scope>
    <source>
        <strain evidence="10">TRF0915ILg1</strain>
        <tissue evidence="10">Whole body</tissue>
    </source>
</reference>
<dbReference type="AlphaFoldDB" id="A0A8K0G387"/>
<dbReference type="EC" id="3.2.1.51" evidence="3"/>
<dbReference type="GO" id="GO:0005764">
    <property type="term" value="C:lysosome"/>
    <property type="evidence" value="ECO:0007669"/>
    <property type="project" value="TreeGrafter"/>
</dbReference>
<evidence type="ECO:0000259" key="8">
    <source>
        <dbReference type="Pfam" id="PF01120"/>
    </source>
</evidence>
<evidence type="ECO:0000256" key="4">
    <source>
        <dbReference type="ARBA" id="ARBA00022729"/>
    </source>
</evidence>
<sequence>MQLHIIILTLLVFLLIECNARTYESVWESLDTRSIPLWYDGAKIGIFVHWGVYSVPAYGGGKYTNSEWFWYYWKKEKNPEHVKFMKENYLSTFSYTEFAHNFKAELFDPKAWAELFEKSGAKYVVLTSKHHDGYTLWPSMYSFNWNSKHIGPRKDLVDESRQFKSDMYVLNKMLPEMYEIVKKYLPEILWVDGDWVANNSYFKATEFLGWLYNDSPVKDTVVVNDRWGTGTRCTHGDFFTCTNKFNPGELLPFKWENAISIDKHSWGYRRVADSTDYYTTTELVVIMVETVSCGGNVLINVGPTSDGRIEPIVEERLLELGRWLSINGEAIYNSIPWKYQNDTIGETWYTAGDSAVYAITLTWPSGNEFQLGSSAELLKKR</sequence>
<name>A0A8K0G387_IGNLU</name>